<reference evidence="2 3" key="1">
    <citation type="journal article" date="2016" name="Nat. Commun.">
        <title>Thousands of microbial genomes shed light on interconnected biogeochemical processes in an aquifer system.</title>
        <authorList>
            <person name="Anantharaman K."/>
            <person name="Brown C.T."/>
            <person name="Hug L.A."/>
            <person name="Sharon I."/>
            <person name="Castelle C.J."/>
            <person name="Probst A.J."/>
            <person name="Thomas B.C."/>
            <person name="Singh A."/>
            <person name="Wilkins M.J."/>
            <person name="Karaoz U."/>
            <person name="Brodie E.L."/>
            <person name="Williams K.H."/>
            <person name="Hubbard S.S."/>
            <person name="Banfield J.F."/>
        </authorList>
    </citation>
    <scope>NUCLEOTIDE SEQUENCE [LARGE SCALE GENOMIC DNA]</scope>
</reference>
<evidence type="ECO:0000313" key="3">
    <source>
        <dbReference type="Proteomes" id="UP000177039"/>
    </source>
</evidence>
<keyword evidence="1" id="KW-0472">Membrane</keyword>
<feature type="transmembrane region" description="Helical" evidence="1">
    <location>
        <begin position="7"/>
        <end position="30"/>
    </location>
</feature>
<keyword evidence="1" id="KW-1133">Transmembrane helix</keyword>
<dbReference type="Proteomes" id="UP000177039">
    <property type="component" value="Unassembled WGS sequence"/>
</dbReference>
<dbReference type="EMBL" id="MFBT01000035">
    <property type="protein sequence ID" value="OGD98521.1"/>
    <property type="molecule type" value="Genomic_DNA"/>
</dbReference>
<dbReference type="AlphaFoldDB" id="A0A1F5H348"/>
<sequence>MTAQKGFVPILVILGVVIIAIVGAGGAAVIGQAPRCPNQGSVAGNEKEIGDLLEKSGSVTVSDGQATTIARKYLGDKVQDPRVCFTSGFAQASGNIKLGPVSPSFYASAGIDLSGASPKATNLDIKVGALPSMPFVSAQVEKIVSDIINENLAKVTLKKKYSTQFSRGSVTVTKLSK</sequence>
<comment type="caution">
    <text evidence="2">The sequence shown here is derived from an EMBL/GenBank/DDBJ whole genome shotgun (WGS) entry which is preliminary data.</text>
</comment>
<organism evidence="2 3">
    <name type="scientific">Candidatus Curtissbacteria bacterium RIFCSPLOWO2_01_FULL_42_50</name>
    <dbReference type="NCBI Taxonomy" id="1797730"/>
    <lineage>
        <taxon>Bacteria</taxon>
        <taxon>Candidatus Curtissiibacteriota</taxon>
    </lineage>
</organism>
<evidence type="ECO:0000313" key="2">
    <source>
        <dbReference type="EMBL" id="OGD98521.1"/>
    </source>
</evidence>
<gene>
    <name evidence="2" type="ORF">A3B54_00265</name>
</gene>
<keyword evidence="1" id="KW-0812">Transmembrane</keyword>
<accession>A0A1F5H348</accession>
<protein>
    <submittedName>
        <fullName evidence="2">Uncharacterized protein</fullName>
    </submittedName>
</protein>
<name>A0A1F5H348_9BACT</name>
<proteinExistence type="predicted"/>
<evidence type="ECO:0000256" key="1">
    <source>
        <dbReference type="SAM" id="Phobius"/>
    </source>
</evidence>